<keyword evidence="1" id="KW-0812">Transmembrane</keyword>
<protein>
    <submittedName>
        <fullName evidence="2">Uncharacterized protein</fullName>
    </submittedName>
</protein>
<keyword evidence="1" id="KW-1133">Transmembrane helix</keyword>
<comment type="caution">
    <text evidence="2">The sequence shown here is derived from an EMBL/GenBank/DDBJ whole genome shotgun (WGS) entry which is preliminary data.</text>
</comment>
<feature type="transmembrane region" description="Helical" evidence="1">
    <location>
        <begin position="12"/>
        <end position="31"/>
    </location>
</feature>
<evidence type="ECO:0000256" key="1">
    <source>
        <dbReference type="SAM" id="Phobius"/>
    </source>
</evidence>
<evidence type="ECO:0000313" key="3">
    <source>
        <dbReference type="Proteomes" id="UP000295008"/>
    </source>
</evidence>
<accession>A0A4R1QWV4</accession>
<organism evidence="2 3">
    <name type="scientific">Hydrogenispora ethanolica</name>
    <dbReference type="NCBI Taxonomy" id="1082276"/>
    <lineage>
        <taxon>Bacteria</taxon>
        <taxon>Bacillati</taxon>
        <taxon>Bacillota</taxon>
        <taxon>Hydrogenispora</taxon>
    </lineage>
</organism>
<name>A0A4R1QWV4_HYDET</name>
<keyword evidence="1" id="KW-0472">Membrane</keyword>
<dbReference type="Proteomes" id="UP000295008">
    <property type="component" value="Unassembled WGS sequence"/>
</dbReference>
<keyword evidence="3" id="KW-1185">Reference proteome</keyword>
<evidence type="ECO:0000313" key="2">
    <source>
        <dbReference type="EMBL" id="TCL54950.1"/>
    </source>
</evidence>
<gene>
    <name evidence="2" type="ORF">EDC14_10583</name>
</gene>
<dbReference type="EMBL" id="SLUN01000058">
    <property type="protein sequence ID" value="TCL54950.1"/>
    <property type="molecule type" value="Genomic_DNA"/>
</dbReference>
<reference evidence="2 3" key="1">
    <citation type="submission" date="2019-03" db="EMBL/GenBank/DDBJ databases">
        <title>Genomic Encyclopedia of Type Strains, Phase IV (KMG-IV): sequencing the most valuable type-strain genomes for metagenomic binning, comparative biology and taxonomic classification.</title>
        <authorList>
            <person name="Goeker M."/>
        </authorList>
    </citation>
    <scope>NUCLEOTIDE SEQUENCE [LARGE SCALE GENOMIC DNA]</scope>
    <source>
        <strain evidence="2 3">LX-B</strain>
    </source>
</reference>
<dbReference type="RefSeq" id="WP_132017810.1">
    <property type="nucleotide sequence ID" value="NZ_SLUN01000058.1"/>
</dbReference>
<proteinExistence type="predicted"/>
<sequence length="84" mass="9907">MDFMKMWKQSYYIAVVVAVATLFLSFAYTVLDITGWFSQMLQNMERDWVAFHKGMKPLWLRLEQNGVEKCGRMLNKLKGILLPE</sequence>
<dbReference type="AlphaFoldDB" id="A0A4R1QWV4"/>